<dbReference type="Proteomes" id="UP001172630">
    <property type="component" value="Unassembled WGS sequence"/>
</dbReference>
<evidence type="ECO:0000313" key="1">
    <source>
        <dbReference type="EMBL" id="MDL2410278.1"/>
    </source>
</evidence>
<keyword evidence="2" id="KW-1185">Reference proteome</keyword>
<reference evidence="1" key="1">
    <citation type="submission" date="2023-06" db="EMBL/GenBank/DDBJ databases">
        <title>Phylogenetic Diversity of Rhizobium strains.</title>
        <authorList>
            <person name="Moura F.T."/>
            <person name="Helene L.C.F."/>
            <person name="Hungria M."/>
        </authorList>
    </citation>
    <scope>NUCLEOTIDE SEQUENCE</scope>
    <source>
        <strain evidence="1">CCGE524</strain>
    </source>
</reference>
<proteinExistence type="predicted"/>
<accession>A0ABT7KNR0</accession>
<sequence length="56" mass="6358">MTIDGVDHGFNRQWVAAETDPGGKLADDGADLMSRRVVLDRAWARSRIRQREQAYV</sequence>
<organism evidence="1 2">
    <name type="scientific">Rhizobium calliandrae</name>
    <dbReference type="NCBI Taxonomy" id="1312182"/>
    <lineage>
        <taxon>Bacteria</taxon>
        <taxon>Pseudomonadati</taxon>
        <taxon>Pseudomonadota</taxon>
        <taxon>Alphaproteobacteria</taxon>
        <taxon>Hyphomicrobiales</taxon>
        <taxon>Rhizobiaceae</taxon>
        <taxon>Rhizobium/Agrobacterium group</taxon>
        <taxon>Rhizobium</taxon>
    </lineage>
</organism>
<name>A0ABT7KNR0_9HYPH</name>
<dbReference type="EMBL" id="JARFYN010000074">
    <property type="protein sequence ID" value="MDL2410278.1"/>
    <property type="molecule type" value="Genomic_DNA"/>
</dbReference>
<gene>
    <name evidence="1" type="ORF">PY650_32695</name>
</gene>
<protein>
    <submittedName>
        <fullName evidence="1">Uncharacterized protein</fullName>
    </submittedName>
</protein>
<dbReference type="RefSeq" id="WP_285884113.1">
    <property type="nucleotide sequence ID" value="NZ_JARFYN010000074.1"/>
</dbReference>
<evidence type="ECO:0000313" key="2">
    <source>
        <dbReference type="Proteomes" id="UP001172630"/>
    </source>
</evidence>
<comment type="caution">
    <text evidence="1">The sequence shown here is derived from an EMBL/GenBank/DDBJ whole genome shotgun (WGS) entry which is preliminary data.</text>
</comment>